<dbReference type="NCBIfam" id="NF001209">
    <property type="entry name" value="PRK00175.1"/>
    <property type="match status" value="1"/>
</dbReference>
<dbReference type="Gene3D" id="3.40.50.1820">
    <property type="entry name" value="alpha/beta hydrolase"/>
    <property type="match status" value="1"/>
</dbReference>
<dbReference type="EMBL" id="CDHK01000005">
    <property type="protein sequence ID" value="CEJ57095.1"/>
    <property type="molecule type" value="Genomic_DNA"/>
</dbReference>
<dbReference type="NCBIfam" id="TIGR01392">
    <property type="entry name" value="homoserO_Ac_trn"/>
    <property type="match status" value="1"/>
</dbReference>
<feature type="region of interest" description="Disordered" evidence="4">
    <location>
        <begin position="277"/>
        <end position="303"/>
    </location>
</feature>
<feature type="active site" evidence="3">
    <location>
        <position position="373"/>
    </location>
</feature>
<dbReference type="AlphaFoldDB" id="A0A0F7TNV4"/>
<evidence type="ECO:0000313" key="6">
    <source>
        <dbReference type="EMBL" id="CEJ57095.1"/>
    </source>
</evidence>
<dbReference type="GO" id="GO:0004414">
    <property type="term" value="F:homoserine O-acetyltransferase activity"/>
    <property type="evidence" value="ECO:0007669"/>
    <property type="project" value="TreeGrafter"/>
</dbReference>
<comment type="similarity">
    <text evidence="1">Belongs to the AB hydrolase superfamily. MetX family.</text>
</comment>
<evidence type="ECO:0000259" key="5">
    <source>
        <dbReference type="Pfam" id="PF00561"/>
    </source>
</evidence>
<dbReference type="Proteomes" id="UP000042958">
    <property type="component" value="Unassembled WGS sequence"/>
</dbReference>
<name>A0A0F7TNV4_PENBI</name>
<accession>A0A0F7TNV4</accession>
<dbReference type="PIRSF" id="PIRSF000443">
    <property type="entry name" value="Homoser_Ac_trans"/>
    <property type="match status" value="1"/>
</dbReference>
<dbReference type="InterPro" id="IPR000073">
    <property type="entry name" value="AB_hydrolase_1"/>
</dbReference>
<dbReference type="OrthoDB" id="191364at2759"/>
<dbReference type="GO" id="GO:0009092">
    <property type="term" value="P:homoserine metabolic process"/>
    <property type="evidence" value="ECO:0007669"/>
    <property type="project" value="TreeGrafter"/>
</dbReference>
<protein>
    <recommendedName>
        <fullName evidence="5">AB hydrolase-1 domain-containing protein</fullName>
    </recommendedName>
</protein>
<dbReference type="PANTHER" id="PTHR32268">
    <property type="entry name" value="HOMOSERINE O-ACETYLTRANSFERASE"/>
    <property type="match status" value="1"/>
</dbReference>
<dbReference type="SUPFAM" id="SSF53474">
    <property type="entry name" value="alpha/beta-Hydrolases"/>
    <property type="match status" value="1"/>
</dbReference>
<reference evidence="7" key="1">
    <citation type="journal article" date="2015" name="Genome Announc.">
        <title>Draft genome sequence of the fungus Penicillium brasilianum MG11.</title>
        <authorList>
            <person name="Horn F."/>
            <person name="Linde J."/>
            <person name="Mattern D.J."/>
            <person name="Walther G."/>
            <person name="Guthke R."/>
            <person name="Brakhage A.A."/>
            <person name="Valiante V."/>
        </authorList>
    </citation>
    <scope>NUCLEOTIDE SEQUENCE [LARGE SCALE GENOMIC DNA]</scope>
    <source>
        <strain evidence="7">MG11</strain>
    </source>
</reference>
<dbReference type="GO" id="GO:0017000">
    <property type="term" value="P:antibiotic biosynthetic process"/>
    <property type="evidence" value="ECO:0007669"/>
    <property type="project" value="UniProtKB-ARBA"/>
</dbReference>
<feature type="active site" description="Nucleophile" evidence="3">
    <location>
        <position position="180"/>
    </location>
</feature>
<feature type="domain" description="AB hydrolase-1" evidence="5">
    <location>
        <begin position="82"/>
        <end position="408"/>
    </location>
</feature>
<feature type="compositionally biased region" description="Low complexity" evidence="4">
    <location>
        <begin position="285"/>
        <end position="297"/>
    </location>
</feature>
<dbReference type="STRING" id="104259.A0A0F7TNV4"/>
<keyword evidence="2" id="KW-0808">Transferase</keyword>
<organism evidence="6 7">
    <name type="scientific">Penicillium brasilianum</name>
    <dbReference type="NCBI Taxonomy" id="104259"/>
    <lineage>
        <taxon>Eukaryota</taxon>
        <taxon>Fungi</taxon>
        <taxon>Dikarya</taxon>
        <taxon>Ascomycota</taxon>
        <taxon>Pezizomycotina</taxon>
        <taxon>Eurotiomycetes</taxon>
        <taxon>Eurotiomycetidae</taxon>
        <taxon>Eurotiales</taxon>
        <taxon>Aspergillaceae</taxon>
        <taxon>Penicillium</taxon>
    </lineage>
</organism>
<evidence type="ECO:0000256" key="3">
    <source>
        <dbReference type="PIRSR" id="PIRSR000443-1"/>
    </source>
</evidence>
<sequence length="432" mass="47547">MSDTRRILGHEIKWLPKILRASSDSMSQILSTSNVIAESSFKMRTIHNQIFLPHFILESGTTLYNVIIAYSTYGLLNAKRDNVIVVCHGFSASTQVTHWWKGMVGANRALDPSKYFIICLNALGSPFGSASPLTSINEQLSLGPYGPNFPLATIRDDVRIHNEVLNILGIQHILCVVGGSMGGMTALEWAYLGSQKVRSFVSIAATARLGAWAISWNEVQRHCIISDPAYRNGQYSPLAPPVSGLMGARMAALLTYRSRDSYENRFGRDLAMGYRASPLSPATPESGSISMDSGSSEENFEDSPQPFLTQTYIRYNAGKFCTTFDANCYIALTHKLDTHDVTRGRVSSTSQTPVADALSQLTQPGLVVGISSDMLYPLQEQKDMASGLRNAEYRVIVSDNGHDGFLLHTEELNSILEDFLYSVNKQVTVLEP</sequence>
<evidence type="ECO:0000313" key="7">
    <source>
        <dbReference type="Proteomes" id="UP000042958"/>
    </source>
</evidence>
<gene>
    <name evidence="6" type="ORF">PMG11_05802</name>
</gene>
<evidence type="ECO:0000256" key="4">
    <source>
        <dbReference type="SAM" id="MobiDB-lite"/>
    </source>
</evidence>
<evidence type="ECO:0000256" key="2">
    <source>
        <dbReference type="ARBA" id="ARBA00022679"/>
    </source>
</evidence>
<dbReference type="PANTHER" id="PTHR32268:SF11">
    <property type="entry name" value="HOMOSERINE O-ACETYLTRANSFERASE"/>
    <property type="match status" value="1"/>
</dbReference>
<dbReference type="InterPro" id="IPR029058">
    <property type="entry name" value="AB_hydrolase_fold"/>
</dbReference>
<dbReference type="GO" id="GO:0072330">
    <property type="term" value="P:monocarboxylic acid biosynthetic process"/>
    <property type="evidence" value="ECO:0007669"/>
    <property type="project" value="UniProtKB-ARBA"/>
</dbReference>
<keyword evidence="7" id="KW-1185">Reference proteome</keyword>
<proteinExistence type="inferred from homology"/>
<feature type="active site" evidence="3">
    <location>
        <position position="402"/>
    </location>
</feature>
<evidence type="ECO:0000256" key="1">
    <source>
        <dbReference type="ARBA" id="ARBA00006886"/>
    </source>
</evidence>
<dbReference type="HAMAP" id="MF_00296">
    <property type="entry name" value="MetX_acyltransf"/>
    <property type="match status" value="1"/>
</dbReference>
<dbReference type="InterPro" id="IPR008220">
    <property type="entry name" value="HAT_MetX-like"/>
</dbReference>
<dbReference type="Pfam" id="PF00561">
    <property type="entry name" value="Abhydrolase_1"/>
    <property type="match status" value="1"/>
</dbReference>
<dbReference type="GO" id="GO:0009086">
    <property type="term" value="P:methionine biosynthetic process"/>
    <property type="evidence" value="ECO:0007669"/>
    <property type="project" value="TreeGrafter"/>
</dbReference>